<keyword evidence="1 5" id="KW-0863">Zinc-finger</keyword>
<organism evidence="9 10">
    <name type="scientific">Acrobeloides nanus</name>
    <dbReference type="NCBI Taxonomy" id="290746"/>
    <lineage>
        <taxon>Eukaryota</taxon>
        <taxon>Metazoa</taxon>
        <taxon>Ecdysozoa</taxon>
        <taxon>Nematoda</taxon>
        <taxon>Chromadorea</taxon>
        <taxon>Rhabditida</taxon>
        <taxon>Tylenchina</taxon>
        <taxon>Cephalobomorpha</taxon>
        <taxon>Cephaloboidea</taxon>
        <taxon>Cephalobidae</taxon>
        <taxon>Acrobeloides</taxon>
    </lineage>
</organism>
<dbReference type="Pfam" id="PF00059">
    <property type="entry name" value="Lectin_C"/>
    <property type="match status" value="1"/>
</dbReference>
<dbReference type="SMART" id="SM00034">
    <property type="entry name" value="CLECT"/>
    <property type="match status" value="1"/>
</dbReference>
<name>A0A914CQX9_9BILA</name>
<dbReference type="SUPFAM" id="SSF56436">
    <property type="entry name" value="C-type lectin-like"/>
    <property type="match status" value="1"/>
</dbReference>
<dbReference type="InterPro" id="IPR016186">
    <property type="entry name" value="C-type_lectin-like/link_sf"/>
</dbReference>
<dbReference type="Pfam" id="PF13639">
    <property type="entry name" value="zf-RING_2"/>
    <property type="match status" value="1"/>
</dbReference>
<dbReference type="PANTHER" id="PTHR46784">
    <property type="entry name" value="KILLER CELL LECTIN-LIKE RECEPTOR SUBFAMILY B MEMBER 1"/>
    <property type="match status" value="1"/>
</dbReference>
<evidence type="ECO:0000259" key="8">
    <source>
        <dbReference type="PROSITE" id="PS50089"/>
    </source>
</evidence>
<keyword evidence="3 6" id="KW-1133">Transmembrane helix</keyword>
<proteinExistence type="predicted"/>
<keyword evidence="4" id="KW-1015">Disulfide bond</keyword>
<accession>A0A914CQX9</accession>
<dbReference type="InterPro" id="IPR001304">
    <property type="entry name" value="C-type_lectin-like"/>
</dbReference>
<dbReference type="InterPro" id="IPR051527">
    <property type="entry name" value="KLR_subfamily_B"/>
</dbReference>
<protein>
    <submittedName>
        <fullName evidence="10">RING-type domain-containing protein</fullName>
    </submittedName>
</protein>
<keyword evidence="6" id="KW-0812">Transmembrane</keyword>
<dbReference type="Proteomes" id="UP000887540">
    <property type="component" value="Unplaced"/>
</dbReference>
<evidence type="ECO:0000313" key="9">
    <source>
        <dbReference type="Proteomes" id="UP000887540"/>
    </source>
</evidence>
<feature type="transmembrane region" description="Helical" evidence="6">
    <location>
        <begin position="176"/>
        <end position="198"/>
    </location>
</feature>
<evidence type="ECO:0000256" key="2">
    <source>
        <dbReference type="ARBA" id="ARBA00022833"/>
    </source>
</evidence>
<dbReference type="GO" id="GO:0038023">
    <property type="term" value="F:signaling receptor activity"/>
    <property type="evidence" value="ECO:0007669"/>
    <property type="project" value="TreeGrafter"/>
</dbReference>
<evidence type="ECO:0000259" key="7">
    <source>
        <dbReference type="PROSITE" id="PS50041"/>
    </source>
</evidence>
<dbReference type="InterPro" id="IPR001841">
    <property type="entry name" value="Znf_RING"/>
</dbReference>
<keyword evidence="1 5" id="KW-0479">Metal-binding</keyword>
<keyword evidence="9" id="KW-1185">Reference proteome</keyword>
<dbReference type="Gene3D" id="3.30.40.10">
    <property type="entry name" value="Zinc/RING finger domain, C3HC4 (zinc finger)"/>
    <property type="match status" value="1"/>
</dbReference>
<dbReference type="GO" id="GO:0005886">
    <property type="term" value="C:plasma membrane"/>
    <property type="evidence" value="ECO:0007669"/>
    <property type="project" value="TreeGrafter"/>
</dbReference>
<dbReference type="Gene3D" id="3.10.100.10">
    <property type="entry name" value="Mannose-Binding Protein A, subunit A"/>
    <property type="match status" value="1"/>
</dbReference>
<feature type="domain" description="RING-type" evidence="8">
    <location>
        <begin position="4"/>
        <end position="43"/>
    </location>
</feature>
<dbReference type="WBParaSite" id="ACRNAN_scaffold1350.g13686.t1">
    <property type="protein sequence ID" value="ACRNAN_scaffold1350.g13686.t1"/>
    <property type="gene ID" value="ACRNAN_scaffold1350.g13686"/>
</dbReference>
<dbReference type="AlphaFoldDB" id="A0A914CQX9"/>
<evidence type="ECO:0000256" key="4">
    <source>
        <dbReference type="ARBA" id="ARBA00023157"/>
    </source>
</evidence>
<dbReference type="PROSITE" id="PS50089">
    <property type="entry name" value="ZF_RING_2"/>
    <property type="match status" value="1"/>
</dbReference>
<evidence type="ECO:0000313" key="10">
    <source>
        <dbReference type="WBParaSite" id="ACRNAN_scaffold1350.g13686.t1"/>
    </source>
</evidence>
<keyword evidence="2" id="KW-0862">Zinc</keyword>
<evidence type="ECO:0000256" key="6">
    <source>
        <dbReference type="SAM" id="Phobius"/>
    </source>
</evidence>
<feature type="domain" description="C-type lectin" evidence="7">
    <location>
        <begin position="257"/>
        <end position="366"/>
    </location>
</feature>
<dbReference type="GO" id="GO:0008270">
    <property type="term" value="F:zinc ion binding"/>
    <property type="evidence" value="ECO:0007669"/>
    <property type="project" value="UniProtKB-KW"/>
</dbReference>
<dbReference type="CDD" id="cd00037">
    <property type="entry name" value="CLECT"/>
    <property type="match status" value="1"/>
</dbReference>
<dbReference type="SMART" id="SM00184">
    <property type="entry name" value="RING"/>
    <property type="match status" value="1"/>
</dbReference>
<dbReference type="PROSITE" id="PS50041">
    <property type="entry name" value="C_TYPE_LECTIN_2"/>
    <property type="match status" value="1"/>
</dbReference>
<keyword evidence="6" id="KW-0472">Membrane</keyword>
<reference evidence="10" key="1">
    <citation type="submission" date="2022-11" db="UniProtKB">
        <authorList>
            <consortium name="WormBaseParasite"/>
        </authorList>
    </citation>
    <scope>IDENTIFICATION</scope>
</reference>
<dbReference type="SUPFAM" id="SSF57850">
    <property type="entry name" value="RING/U-box"/>
    <property type="match status" value="1"/>
</dbReference>
<dbReference type="InterPro" id="IPR016187">
    <property type="entry name" value="CTDL_fold"/>
</dbReference>
<sequence length="407" mass="46637">MVVCKLCGNFMRGPVAKTPCGHIFHDDCIRLHFRNSPTCPQCRSPCKDANLRSIVIGFNVVDDDIDQNDPEYDFTTDSNHYENNDDLSIENYSYKNARNTNHGFPPTSYENPTDAYEMPRENVNTYDMPPDITPTTQTQPERTYTIPELQLPTKRVRSKESLWARIFEFVSAKKCYFILGLVILLLLIAAIIVVIVLVTRKHKTTQEVSTSIIPKNYSTTHPWPTPPSSIQSFTTPVIQTTQALPTSCPIGWNYLFLTNKCYYVGLESLSWNDSLTACQNLYTGAKLVSIHSYYENQQLVYWYNTSGDTFHYYLNIGLIYVQSVGNYTWVDGSAFDFSLAPPYQYNESCVYMAPLMLGYWGTIYCDSTNIQSFGYICELQLSNSLPTQSTFICADGWIYYNFYCYKV</sequence>
<dbReference type="GO" id="GO:0009986">
    <property type="term" value="C:cell surface"/>
    <property type="evidence" value="ECO:0007669"/>
    <property type="project" value="TreeGrafter"/>
</dbReference>
<evidence type="ECO:0000256" key="5">
    <source>
        <dbReference type="PROSITE-ProRule" id="PRU00175"/>
    </source>
</evidence>
<dbReference type="InterPro" id="IPR013083">
    <property type="entry name" value="Znf_RING/FYVE/PHD"/>
</dbReference>
<dbReference type="PANTHER" id="PTHR46784:SF1">
    <property type="entry name" value="KILLER CELL LECTIN-LIKE RECEPTOR SUBFAMILY B MEMBER 1"/>
    <property type="match status" value="1"/>
</dbReference>
<evidence type="ECO:0000256" key="3">
    <source>
        <dbReference type="ARBA" id="ARBA00022989"/>
    </source>
</evidence>
<evidence type="ECO:0000256" key="1">
    <source>
        <dbReference type="ARBA" id="ARBA00022771"/>
    </source>
</evidence>